<evidence type="ECO:0000256" key="2">
    <source>
        <dbReference type="ARBA" id="ARBA00023125"/>
    </source>
</evidence>
<dbReference type="PANTHER" id="PTHR43413">
    <property type="entry name" value="TRANSCRIPTIONAL REGULATOR, ASNC FAMILY"/>
    <property type="match status" value="1"/>
</dbReference>
<dbReference type="InterPro" id="IPR050684">
    <property type="entry name" value="HTH-Siroheme_Decarb"/>
</dbReference>
<protein>
    <submittedName>
        <fullName evidence="5">HTH-type transcriptional regulator LysM</fullName>
    </submittedName>
</protein>
<reference evidence="5 6" key="1">
    <citation type="submission" date="2019-02" db="EMBL/GenBank/DDBJ databases">
        <authorList>
            <person name="Lehtovirta-Morley E L."/>
        </authorList>
    </citation>
    <scope>NUCLEOTIDE SEQUENCE [LARGE SCALE GENOMIC DNA]</scope>
    <source>
        <strain evidence="5">NFRAN1</strain>
    </source>
</reference>
<dbReference type="PROSITE" id="PS50956">
    <property type="entry name" value="HTH_ASNC_2"/>
    <property type="match status" value="1"/>
</dbReference>
<dbReference type="PANTHER" id="PTHR43413:SF4">
    <property type="entry name" value="HTH-TYPE TRANSCRIPTIONAL REGULATOR LYSM"/>
    <property type="match status" value="1"/>
</dbReference>
<dbReference type="InterPro" id="IPR000485">
    <property type="entry name" value="AsnC-type_HTH_dom"/>
</dbReference>
<keyword evidence="3" id="KW-0804">Transcription</keyword>
<dbReference type="SMART" id="SM00344">
    <property type="entry name" value="HTH_ASNC"/>
    <property type="match status" value="1"/>
</dbReference>
<dbReference type="InterPro" id="IPR011008">
    <property type="entry name" value="Dimeric_a/b-barrel"/>
</dbReference>
<dbReference type="PROSITE" id="PS00519">
    <property type="entry name" value="HTH_ASNC_1"/>
    <property type="match status" value="1"/>
</dbReference>
<dbReference type="GO" id="GO:0043565">
    <property type="term" value="F:sequence-specific DNA binding"/>
    <property type="evidence" value="ECO:0007669"/>
    <property type="project" value="InterPro"/>
</dbReference>
<dbReference type="EMBL" id="LR216287">
    <property type="protein sequence ID" value="VFJ15310.1"/>
    <property type="molecule type" value="Genomic_DNA"/>
</dbReference>
<proteinExistence type="predicted"/>
<evidence type="ECO:0000256" key="1">
    <source>
        <dbReference type="ARBA" id="ARBA00023015"/>
    </source>
</evidence>
<dbReference type="Pfam" id="PF01037">
    <property type="entry name" value="AsnC_trans_reg"/>
    <property type="match status" value="1"/>
</dbReference>
<dbReference type="KEGG" id="nfn:NFRAN_2987"/>
<sequence length="156" mass="17156">MFYYKMRRKGGLADTNSNSIDDKILGILKNDSRKPFVEIANSIGMSESAVRRRVKNLQDIGVIKKFTIEMGPSNKTSAITLISVSSAADTAVVSEQLLKLTGVETVYEITGQYDIATIIVAPTILEINSYIDEIRKIEGVSDTNTVIILRTLGNIK</sequence>
<dbReference type="NCBIfam" id="NF040947">
    <property type="entry name" value="trans_reg_LysM"/>
    <property type="match status" value="1"/>
</dbReference>
<dbReference type="InterPro" id="IPR036390">
    <property type="entry name" value="WH_DNA-bd_sf"/>
</dbReference>
<dbReference type="AlphaFoldDB" id="A0A484IGI9"/>
<evidence type="ECO:0000313" key="5">
    <source>
        <dbReference type="EMBL" id="VFJ15310.1"/>
    </source>
</evidence>
<evidence type="ECO:0000313" key="6">
    <source>
        <dbReference type="Proteomes" id="UP000294299"/>
    </source>
</evidence>
<feature type="domain" description="HTH asnC-type" evidence="4">
    <location>
        <begin position="20"/>
        <end position="80"/>
    </location>
</feature>
<evidence type="ECO:0000259" key="4">
    <source>
        <dbReference type="PROSITE" id="PS50956"/>
    </source>
</evidence>
<name>A0A484IGI9_9ARCH</name>
<dbReference type="InterPro" id="IPR019885">
    <property type="entry name" value="Tscrpt_reg_HTH_AsnC-type_CS"/>
</dbReference>
<gene>
    <name evidence="5" type="primary">lysM</name>
    <name evidence="5" type="ORF">NFRAN_2987</name>
</gene>
<keyword evidence="1" id="KW-0805">Transcription regulation</keyword>
<organism evidence="5 6">
    <name type="scientific">Candidatus Nitrosocosmicus franklandianus</name>
    <dbReference type="NCBI Taxonomy" id="1798806"/>
    <lineage>
        <taxon>Archaea</taxon>
        <taxon>Nitrososphaerota</taxon>
        <taxon>Nitrososphaeria</taxon>
        <taxon>Nitrososphaerales</taxon>
        <taxon>Nitrososphaeraceae</taxon>
        <taxon>Candidatus Nitrosocosmicus</taxon>
    </lineage>
</organism>
<dbReference type="SUPFAM" id="SSF54909">
    <property type="entry name" value="Dimeric alpha+beta barrel"/>
    <property type="match status" value="1"/>
</dbReference>
<keyword evidence="6" id="KW-1185">Reference proteome</keyword>
<dbReference type="InterPro" id="IPR019887">
    <property type="entry name" value="Tscrpt_reg_AsnC/Lrp_C"/>
</dbReference>
<dbReference type="Pfam" id="PF13404">
    <property type="entry name" value="HTH_AsnC-type"/>
    <property type="match status" value="1"/>
</dbReference>
<dbReference type="InterPro" id="IPR036388">
    <property type="entry name" value="WH-like_DNA-bd_sf"/>
</dbReference>
<dbReference type="Gene3D" id="1.10.10.10">
    <property type="entry name" value="Winged helix-like DNA-binding domain superfamily/Winged helix DNA-binding domain"/>
    <property type="match status" value="1"/>
</dbReference>
<dbReference type="InterPro" id="IPR053483">
    <property type="entry name" value="HTH-Lysine_Regulator"/>
</dbReference>
<keyword evidence="2" id="KW-0238">DNA-binding</keyword>
<dbReference type="InterPro" id="IPR019888">
    <property type="entry name" value="Tscrpt_reg_AsnC-like"/>
</dbReference>
<accession>A0A484IGI9</accession>
<dbReference type="Gene3D" id="3.30.70.920">
    <property type="match status" value="1"/>
</dbReference>
<dbReference type="Proteomes" id="UP000294299">
    <property type="component" value="Chromosome NFRAN"/>
</dbReference>
<evidence type="ECO:0000256" key="3">
    <source>
        <dbReference type="ARBA" id="ARBA00023163"/>
    </source>
</evidence>
<dbReference type="SUPFAM" id="SSF46785">
    <property type="entry name" value="Winged helix' DNA-binding domain"/>
    <property type="match status" value="1"/>
</dbReference>
<dbReference type="PRINTS" id="PR00033">
    <property type="entry name" value="HTHASNC"/>
</dbReference>